<feature type="compositionally biased region" description="Basic and acidic residues" evidence="7">
    <location>
        <begin position="71"/>
        <end position="91"/>
    </location>
</feature>
<dbReference type="Pfam" id="PF13974">
    <property type="entry name" value="YebO"/>
    <property type="match status" value="1"/>
</dbReference>
<evidence type="ECO:0000256" key="7">
    <source>
        <dbReference type="SAM" id="MobiDB-lite"/>
    </source>
</evidence>
<evidence type="ECO:0000313" key="10">
    <source>
        <dbReference type="Proteomes" id="UP000288794"/>
    </source>
</evidence>
<keyword evidence="3 8" id="KW-0812">Transmembrane</keyword>
<evidence type="ECO:0000256" key="4">
    <source>
        <dbReference type="ARBA" id="ARBA00022989"/>
    </source>
</evidence>
<keyword evidence="4 8" id="KW-1133">Transmembrane helix</keyword>
<dbReference type="RefSeq" id="WP_128174783.1">
    <property type="nucleotide sequence ID" value="NZ_CP071409.1"/>
</dbReference>
<evidence type="ECO:0000256" key="6">
    <source>
        <dbReference type="SAM" id="Coils"/>
    </source>
</evidence>
<keyword evidence="5 8" id="KW-0472">Membrane</keyword>
<feature type="coiled-coil region" evidence="6">
    <location>
        <begin position="35"/>
        <end position="65"/>
    </location>
</feature>
<organism evidence="9 10">
    <name type="scientific">[Pantoea] beijingensis</name>
    <dbReference type="NCBI Taxonomy" id="1324864"/>
    <lineage>
        <taxon>Bacteria</taxon>
        <taxon>Pseudomonadati</taxon>
        <taxon>Pseudomonadota</taxon>
        <taxon>Gammaproteobacteria</taxon>
        <taxon>Enterobacterales</taxon>
        <taxon>Erwiniaceae</taxon>
        <taxon>Erwinia</taxon>
    </lineage>
</organism>
<evidence type="ECO:0000256" key="5">
    <source>
        <dbReference type="ARBA" id="ARBA00023136"/>
    </source>
</evidence>
<evidence type="ECO:0000256" key="2">
    <source>
        <dbReference type="ARBA" id="ARBA00022475"/>
    </source>
</evidence>
<feature type="transmembrane region" description="Helical" evidence="8">
    <location>
        <begin position="12"/>
        <end position="31"/>
    </location>
</feature>
<dbReference type="GO" id="GO:0005886">
    <property type="term" value="C:plasma membrane"/>
    <property type="evidence" value="ECO:0007669"/>
    <property type="project" value="UniProtKB-SubCell"/>
</dbReference>
<evidence type="ECO:0000256" key="1">
    <source>
        <dbReference type="ARBA" id="ARBA00004162"/>
    </source>
</evidence>
<proteinExistence type="predicted"/>
<keyword evidence="2" id="KW-1003">Cell membrane</keyword>
<gene>
    <name evidence="9" type="ORF">ED28_02145</name>
</gene>
<protein>
    <recommendedName>
        <fullName evidence="11">YebO family protein</fullName>
    </recommendedName>
</protein>
<dbReference type="EMBL" id="JMEE01000001">
    <property type="protein sequence ID" value="RWR03810.1"/>
    <property type="molecule type" value="Genomic_DNA"/>
</dbReference>
<accession>A0A443IIH6</accession>
<dbReference type="InterPro" id="IPR025594">
    <property type="entry name" value="YebO"/>
</dbReference>
<comment type="caution">
    <text evidence="9">The sequence shown here is derived from an EMBL/GenBank/DDBJ whole genome shotgun (WGS) entry which is preliminary data.</text>
</comment>
<sequence length="91" mass="10420">MNEIANGAMGFAPMVLIVALIVIGLIAWFFVNRASVRATEQIRLLEALLDEQKKQNAMLRRLTERMVGSDQSKKRDDDEESKDFTRLIPER</sequence>
<evidence type="ECO:0000313" key="9">
    <source>
        <dbReference type="EMBL" id="RWR03810.1"/>
    </source>
</evidence>
<reference evidence="9 10" key="1">
    <citation type="submission" date="2014-04" db="EMBL/GenBank/DDBJ databases">
        <title>Draft genome sequence of Pantoea beijingensis strain LMG 27579, an emerging pathogen to Pleurotus eryngii with potential industrial application.</title>
        <authorList>
            <person name="Xu F."/>
            <person name="Liu Y."/>
            <person name="Wang S."/>
            <person name="Yin Y."/>
            <person name="Ma Y."/>
            <person name="Zhao S."/>
            <person name="Rong C."/>
        </authorList>
    </citation>
    <scope>NUCLEOTIDE SEQUENCE [LARGE SCALE GENOMIC DNA]</scope>
    <source>
        <strain evidence="9 10">LMG 27579</strain>
    </source>
</reference>
<evidence type="ECO:0008006" key="11">
    <source>
        <dbReference type="Google" id="ProtNLM"/>
    </source>
</evidence>
<comment type="subcellular location">
    <subcellularLocation>
        <location evidence="1">Cell membrane</location>
        <topology evidence="1">Single-pass membrane protein</topology>
    </subcellularLocation>
</comment>
<keyword evidence="6" id="KW-0175">Coiled coil</keyword>
<evidence type="ECO:0000256" key="3">
    <source>
        <dbReference type="ARBA" id="ARBA00022692"/>
    </source>
</evidence>
<dbReference type="Proteomes" id="UP000288794">
    <property type="component" value="Unassembled WGS sequence"/>
</dbReference>
<keyword evidence="10" id="KW-1185">Reference proteome</keyword>
<name>A0A443IIH6_9GAMM</name>
<feature type="region of interest" description="Disordered" evidence="7">
    <location>
        <begin position="65"/>
        <end position="91"/>
    </location>
</feature>
<dbReference type="AlphaFoldDB" id="A0A443IIH6"/>
<evidence type="ECO:0000256" key="8">
    <source>
        <dbReference type="SAM" id="Phobius"/>
    </source>
</evidence>